<dbReference type="FunFam" id="1.25.40.10:FF:000343">
    <property type="entry name" value="Pentatricopeptide repeat-containing protein At3g58590"/>
    <property type="match status" value="1"/>
</dbReference>
<feature type="repeat" description="PPR" evidence="3">
    <location>
        <begin position="397"/>
        <end position="431"/>
    </location>
</feature>
<dbReference type="GO" id="GO:0003723">
    <property type="term" value="F:RNA binding"/>
    <property type="evidence" value="ECO:0007669"/>
    <property type="project" value="InterPro"/>
</dbReference>
<dbReference type="InterPro" id="IPR032867">
    <property type="entry name" value="DYW_dom"/>
</dbReference>
<dbReference type="InterPro" id="IPR002885">
    <property type="entry name" value="PPR_rpt"/>
</dbReference>
<dbReference type="GO" id="GO:0008270">
    <property type="term" value="F:zinc ion binding"/>
    <property type="evidence" value="ECO:0007669"/>
    <property type="project" value="InterPro"/>
</dbReference>
<dbReference type="OrthoDB" id="185373at2759"/>
<evidence type="ECO:0000259" key="4">
    <source>
        <dbReference type="Pfam" id="PF14432"/>
    </source>
</evidence>
<dbReference type="GO" id="GO:0009451">
    <property type="term" value="P:RNA modification"/>
    <property type="evidence" value="ECO:0007669"/>
    <property type="project" value="InterPro"/>
</dbReference>
<dbReference type="FunFam" id="1.25.40.10:FF:000158">
    <property type="entry name" value="pentatricopeptide repeat-containing protein At2g33680"/>
    <property type="match status" value="1"/>
</dbReference>
<comment type="caution">
    <text evidence="5">The sequence shown here is derived from an EMBL/GenBank/DDBJ whole genome shotgun (WGS) entry which is preliminary data.</text>
</comment>
<dbReference type="AlphaFoldDB" id="A0A6A1ULH5"/>
<dbReference type="NCBIfam" id="TIGR00756">
    <property type="entry name" value="PPR"/>
    <property type="match status" value="4"/>
</dbReference>
<dbReference type="FunFam" id="1.25.40.10:FF:000344">
    <property type="entry name" value="Pentatricopeptide repeat-containing protein"/>
    <property type="match status" value="1"/>
</dbReference>
<dbReference type="Proteomes" id="UP000516437">
    <property type="component" value="Unassembled WGS sequence"/>
</dbReference>
<reference evidence="5 6" key="1">
    <citation type="journal article" date="2019" name="Plant Biotechnol. J.">
        <title>The red bayberry genome and genetic basis of sex determination.</title>
        <authorList>
            <person name="Jia H.M."/>
            <person name="Jia H.J."/>
            <person name="Cai Q.L."/>
            <person name="Wang Y."/>
            <person name="Zhao H.B."/>
            <person name="Yang W.F."/>
            <person name="Wang G.Y."/>
            <person name="Li Y.H."/>
            <person name="Zhan D.L."/>
            <person name="Shen Y.T."/>
            <person name="Niu Q.F."/>
            <person name="Chang L."/>
            <person name="Qiu J."/>
            <person name="Zhao L."/>
            <person name="Xie H.B."/>
            <person name="Fu W.Y."/>
            <person name="Jin J."/>
            <person name="Li X.W."/>
            <person name="Jiao Y."/>
            <person name="Zhou C.C."/>
            <person name="Tu T."/>
            <person name="Chai C.Y."/>
            <person name="Gao J.L."/>
            <person name="Fan L.J."/>
            <person name="van de Weg E."/>
            <person name="Wang J.Y."/>
            <person name="Gao Z.S."/>
        </authorList>
    </citation>
    <scope>NUCLEOTIDE SEQUENCE [LARGE SCALE GENOMIC DNA]</scope>
    <source>
        <tissue evidence="5">Leaves</tissue>
    </source>
</reference>
<proteinExistence type="inferred from homology"/>
<dbReference type="GO" id="GO:0099402">
    <property type="term" value="P:plant organ development"/>
    <property type="evidence" value="ECO:0007669"/>
    <property type="project" value="UniProtKB-ARBA"/>
</dbReference>
<feature type="repeat" description="PPR" evidence="3">
    <location>
        <begin position="264"/>
        <end position="298"/>
    </location>
</feature>
<organism evidence="5 6">
    <name type="scientific">Morella rubra</name>
    <name type="common">Chinese bayberry</name>
    <dbReference type="NCBI Taxonomy" id="262757"/>
    <lineage>
        <taxon>Eukaryota</taxon>
        <taxon>Viridiplantae</taxon>
        <taxon>Streptophyta</taxon>
        <taxon>Embryophyta</taxon>
        <taxon>Tracheophyta</taxon>
        <taxon>Spermatophyta</taxon>
        <taxon>Magnoliopsida</taxon>
        <taxon>eudicotyledons</taxon>
        <taxon>Gunneridae</taxon>
        <taxon>Pentapetalae</taxon>
        <taxon>rosids</taxon>
        <taxon>fabids</taxon>
        <taxon>Fagales</taxon>
        <taxon>Myricaceae</taxon>
        <taxon>Morella</taxon>
    </lineage>
</organism>
<keyword evidence="6" id="KW-1185">Reference proteome</keyword>
<name>A0A6A1ULH5_9ROSI</name>
<sequence>MAATLTCACFYNSNVAGMVSRKQLETMKTSRKSGLVKNRKFCKSASLTRNRSNDEKGLVEPRAVSPTETLCNFVDSGCMGDALYLFEKMNHFDSYLWNVMIRGLTNNGFFTEAIQFYGRMEYEGVRADNFTYPLVIKACTGLLSLTEGQKVHGKLVKIGLDLDVYVCNSLTVMYAKVQCIEFAERMFCEMTVRDLVSWNSMINGFVSVRDGWSSLVCFWEMQAQGMKPDRFSMISALGACSLERCLQSGKEIHCHVLRCGFQVDIMVQTSLMDMYSKCNRMDYAERLFDRMFPKNVVAWNAMIGGYALNAHPLHSFACLKKMQDADNFSPDVITLINVLPSCAQLQALLEGRSIHGYAIRKGLLPHSILETSLIDMYGECGALNLSERVFGLINGKNLVCWNAMLAAYVQNGWNSEALCLFRVIWYQPFTPDAFTFSSILPTCSELASLREGKQIHSFVLKSELGINTFILNSIICMYAKCGELGTAREVFDRMLYKDVISWNTIIMAYAIHGFGRIAVQLFSEMKEKGFKPNESTFVSMLSSCSISGMVNEGWEYYNSMKRDYNIDPGIEHYGCMIDLLGRTSNLELAKRFIEEMPFLPTARIWGSLLTASRNTGNIELAELAAKHILSLEHDNTGCYVLLSNMYAEAGKWQDVERIKCLMIKKGLQRTKGCSLVEFNSKTCRFINEDRSHAETNMIYDVLDIITRKIGEDIYLHSVTKFRPLDLGKRRANSPQKHSVRLAISFGLISTTIGSPVLVRKNTRICNDCHRAAKKVSEITRREIIVGDSKVFHHFRDGHCSCGDYW</sequence>
<dbReference type="Gene3D" id="1.25.40.10">
    <property type="entry name" value="Tetratricopeptide repeat domain"/>
    <property type="match status" value="6"/>
</dbReference>
<feature type="repeat" description="PPR" evidence="3">
    <location>
        <begin position="498"/>
        <end position="532"/>
    </location>
</feature>
<evidence type="ECO:0000313" key="6">
    <source>
        <dbReference type="Proteomes" id="UP000516437"/>
    </source>
</evidence>
<dbReference type="Pfam" id="PF13041">
    <property type="entry name" value="PPR_2"/>
    <property type="match status" value="2"/>
</dbReference>
<evidence type="ECO:0000256" key="3">
    <source>
        <dbReference type="PROSITE-ProRule" id="PRU00708"/>
    </source>
</evidence>
<feature type="domain" description="DYW" evidence="4">
    <location>
        <begin position="735"/>
        <end position="805"/>
    </location>
</feature>
<dbReference type="EMBL" id="RXIC02000138">
    <property type="protein sequence ID" value="KAB1200657.1"/>
    <property type="molecule type" value="Genomic_DNA"/>
</dbReference>
<dbReference type="Pfam" id="PF14432">
    <property type="entry name" value="DYW_deaminase"/>
    <property type="match status" value="1"/>
</dbReference>
<dbReference type="PANTHER" id="PTHR47926">
    <property type="entry name" value="PENTATRICOPEPTIDE REPEAT-CONTAINING PROTEIN"/>
    <property type="match status" value="1"/>
</dbReference>
<gene>
    <name evidence="5" type="ORF">CJ030_MR0G006685</name>
</gene>
<feature type="repeat" description="PPR" evidence="3">
    <location>
        <begin position="93"/>
        <end position="127"/>
    </location>
</feature>
<dbReference type="FunFam" id="1.25.40.10:FF:000361">
    <property type="entry name" value="Pentatricopeptide repeat-containing protein chloroplastic"/>
    <property type="match status" value="1"/>
</dbReference>
<dbReference type="PANTHER" id="PTHR47926:SF452">
    <property type="entry name" value="PENTATRICOPEPTIDE REPEAT-CONTAINING PROTEIN"/>
    <property type="match status" value="1"/>
</dbReference>
<dbReference type="Pfam" id="PF20431">
    <property type="entry name" value="E_motif"/>
    <property type="match status" value="1"/>
</dbReference>
<dbReference type="InterPro" id="IPR011990">
    <property type="entry name" value="TPR-like_helical_dom_sf"/>
</dbReference>
<evidence type="ECO:0000256" key="2">
    <source>
        <dbReference type="ARBA" id="ARBA00022737"/>
    </source>
</evidence>
<dbReference type="InterPro" id="IPR046848">
    <property type="entry name" value="E_motif"/>
</dbReference>
<keyword evidence="2" id="KW-0677">Repeat</keyword>
<feature type="repeat" description="PPR" evidence="3">
    <location>
        <begin position="467"/>
        <end position="497"/>
    </location>
</feature>
<dbReference type="Pfam" id="PF01535">
    <property type="entry name" value="PPR"/>
    <property type="match status" value="5"/>
</dbReference>
<dbReference type="PROSITE" id="PS51375">
    <property type="entry name" value="PPR"/>
    <property type="match status" value="6"/>
</dbReference>
<evidence type="ECO:0000256" key="1">
    <source>
        <dbReference type="ARBA" id="ARBA00006643"/>
    </source>
</evidence>
<accession>A0A6A1ULH5</accession>
<feature type="repeat" description="PPR" evidence="3">
    <location>
        <begin position="194"/>
        <end position="228"/>
    </location>
</feature>
<evidence type="ECO:0000313" key="5">
    <source>
        <dbReference type="EMBL" id="KAB1200657.1"/>
    </source>
</evidence>
<comment type="similarity">
    <text evidence="1">Belongs to the PPR family. PCMP-H subfamily.</text>
</comment>
<protein>
    <recommendedName>
        <fullName evidence="4">DYW domain-containing protein</fullName>
    </recommendedName>
</protein>
<dbReference type="InterPro" id="IPR046960">
    <property type="entry name" value="PPR_At4g14850-like_plant"/>
</dbReference>